<dbReference type="AlphaFoldDB" id="A0A6J5X7I7"/>
<evidence type="ECO:0000256" key="1">
    <source>
        <dbReference type="SAM" id="MobiDB-lite"/>
    </source>
</evidence>
<gene>
    <name evidence="3" type="ORF">ORAREDHAP_LOCUS26842</name>
</gene>
<feature type="region of interest" description="Disordered" evidence="1">
    <location>
        <begin position="129"/>
        <end position="154"/>
    </location>
</feature>
<dbReference type="Proteomes" id="UP000507245">
    <property type="component" value="Unassembled WGS sequence"/>
</dbReference>
<keyword evidence="2" id="KW-0812">Transmembrane</keyword>
<dbReference type="EMBL" id="CAEKKB010000004">
    <property type="protein sequence ID" value="CAB4307852.1"/>
    <property type="molecule type" value="Genomic_DNA"/>
</dbReference>
<feature type="transmembrane region" description="Helical" evidence="2">
    <location>
        <begin position="85"/>
        <end position="105"/>
    </location>
</feature>
<proteinExistence type="predicted"/>
<keyword evidence="2" id="KW-0472">Membrane</keyword>
<feature type="region of interest" description="Disordered" evidence="1">
    <location>
        <begin position="1"/>
        <end position="70"/>
    </location>
</feature>
<feature type="compositionally biased region" description="Polar residues" evidence="1">
    <location>
        <begin position="60"/>
        <end position="70"/>
    </location>
</feature>
<evidence type="ECO:0000313" key="4">
    <source>
        <dbReference type="Proteomes" id="UP000507245"/>
    </source>
</evidence>
<evidence type="ECO:0000313" key="3">
    <source>
        <dbReference type="EMBL" id="CAB4307852.1"/>
    </source>
</evidence>
<feature type="compositionally biased region" description="Low complexity" evidence="1">
    <location>
        <begin position="142"/>
        <end position="154"/>
    </location>
</feature>
<evidence type="ECO:0000256" key="2">
    <source>
        <dbReference type="SAM" id="Phobius"/>
    </source>
</evidence>
<feature type="compositionally biased region" description="Polar residues" evidence="1">
    <location>
        <begin position="129"/>
        <end position="138"/>
    </location>
</feature>
<protein>
    <submittedName>
        <fullName evidence="3">Uncharacterized protein</fullName>
    </submittedName>
</protein>
<accession>A0A6J5X7I7</accession>
<keyword evidence="2" id="KW-1133">Transmembrane helix</keyword>
<reference evidence="4" key="1">
    <citation type="journal article" date="2020" name="Genome Biol.">
        <title>Gamete binning: chromosome-level and haplotype-resolved genome assembly enabled by high-throughput single-cell sequencing of gamete genomes.</title>
        <authorList>
            <person name="Campoy J.A."/>
            <person name="Sun H."/>
            <person name="Goel M."/>
            <person name="Jiao W.-B."/>
            <person name="Folz-Donahue K."/>
            <person name="Wang N."/>
            <person name="Rubio M."/>
            <person name="Liu C."/>
            <person name="Kukat C."/>
            <person name="Ruiz D."/>
            <person name="Huettel B."/>
            <person name="Schneeberger K."/>
        </authorList>
    </citation>
    <scope>NUCLEOTIDE SEQUENCE [LARGE SCALE GENOMIC DNA]</scope>
    <source>
        <strain evidence="4">cv. Rojo Pasion</strain>
    </source>
</reference>
<organism evidence="3 4">
    <name type="scientific">Prunus armeniaca</name>
    <name type="common">Apricot</name>
    <name type="synonym">Armeniaca vulgaris</name>
    <dbReference type="NCBI Taxonomy" id="36596"/>
    <lineage>
        <taxon>Eukaryota</taxon>
        <taxon>Viridiplantae</taxon>
        <taxon>Streptophyta</taxon>
        <taxon>Embryophyta</taxon>
        <taxon>Tracheophyta</taxon>
        <taxon>Spermatophyta</taxon>
        <taxon>Magnoliopsida</taxon>
        <taxon>eudicotyledons</taxon>
        <taxon>Gunneridae</taxon>
        <taxon>Pentapetalae</taxon>
        <taxon>rosids</taxon>
        <taxon>fabids</taxon>
        <taxon>Rosales</taxon>
        <taxon>Rosaceae</taxon>
        <taxon>Amygdaloideae</taxon>
        <taxon>Amygdaleae</taxon>
        <taxon>Prunus</taxon>
    </lineage>
</organism>
<dbReference type="OrthoDB" id="1174829at2759"/>
<keyword evidence="4" id="KW-1185">Reference proteome</keyword>
<sequence length="154" mass="16345">MEMEAMSLGRSLDKSSAGTADVDDHASTSNSNETKINVDDDLSPKSSVQGNNKEERTAAGSFSESPTSTPLSTQILRGITMVGKMLLDVVVLLLCPLWSICWILAAREKSATKIMDQSENDGFVKSTLATRKTTTSAEKNSESSSGYSATATAT</sequence>
<name>A0A6J5X7I7_PRUAR</name>